<accession>A0AAQ3QUN7</accession>
<keyword evidence="8 9" id="KW-0472">Membrane</keyword>
<evidence type="ECO:0000256" key="5">
    <source>
        <dbReference type="ARBA" id="ARBA00022777"/>
    </source>
</evidence>
<comment type="subcellular location">
    <subcellularLocation>
        <location evidence="1">Cell membrane</location>
        <topology evidence="1">Multi-pass membrane protein</topology>
    </subcellularLocation>
</comment>
<evidence type="ECO:0000256" key="7">
    <source>
        <dbReference type="ARBA" id="ARBA00023012"/>
    </source>
</evidence>
<feature type="domain" description="Signal transduction histidine kinase subgroup 3 dimerisation and phosphoacceptor" evidence="10">
    <location>
        <begin position="193"/>
        <end position="260"/>
    </location>
</feature>
<dbReference type="RefSeq" id="WP_317832240.1">
    <property type="nucleotide sequence ID" value="NZ_CP136920.1"/>
</dbReference>
<dbReference type="CDD" id="cd16917">
    <property type="entry name" value="HATPase_UhpB-NarQ-NarX-like"/>
    <property type="match status" value="1"/>
</dbReference>
<dbReference type="PANTHER" id="PTHR24421">
    <property type="entry name" value="NITRATE/NITRITE SENSOR PROTEIN NARX-RELATED"/>
    <property type="match status" value="1"/>
</dbReference>
<feature type="transmembrane region" description="Helical" evidence="9">
    <location>
        <begin position="101"/>
        <end position="122"/>
    </location>
</feature>
<dbReference type="Gene3D" id="1.20.5.1930">
    <property type="match status" value="1"/>
</dbReference>
<name>A0AAQ3QUN7_9BACT</name>
<proteinExistence type="predicted"/>
<evidence type="ECO:0000256" key="6">
    <source>
        <dbReference type="ARBA" id="ARBA00022989"/>
    </source>
</evidence>
<evidence type="ECO:0000259" key="10">
    <source>
        <dbReference type="Pfam" id="PF07730"/>
    </source>
</evidence>
<evidence type="ECO:0000256" key="4">
    <source>
        <dbReference type="ARBA" id="ARBA00022692"/>
    </source>
</evidence>
<dbReference type="GO" id="GO:0046983">
    <property type="term" value="F:protein dimerization activity"/>
    <property type="evidence" value="ECO:0007669"/>
    <property type="project" value="InterPro"/>
</dbReference>
<dbReference type="KEGG" id="puo:RZN69_16005"/>
<dbReference type="Pfam" id="PF07730">
    <property type="entry name" value="HisKA_3"/>
    <property type="match status" value="1"/>
</dbReference>
<dbReference type="PANTHER" id="PTHR24421:SF37">
    <property type="entry name" value="SENSOR HISTIDINE KINASE NARS"/>
    <property type="match status" value="1"/>
</dbReference>
<organism evidence="11 12">
    <name type="scientific">Rubellicoccus peritrichatus</name>
    <dbReference type="NCBI Taxonomy" id="3080537"/>
    <lineage>
        <taxon>Bacteria</taxon>
        <taxon>Pseudomonadati</taxon>
        <taxon>Verrucomicrobiota</taxon>
        <taxon>Opitutia</taxon>
        <taxon>Puniceicoccales</taxon>
        <taxon>Cerasicoccaceae</taxon>
        <taxon>Rubellicoccus</taxon>
    </lineage>
</organism>
<dbReference type="EMBL" id="CP136920">
    <property type="protein sequence ID" value="WOO40125.1"/>
    <property type="molecule type" value="Genomic_DNA"/>
</dbReference>
<keyword evidence="12" id="KW-1185">Reference proteome</keyword>
<evidence type="ECO:0000256" key="8">
    <source>
        <dbReference type="ARBA" id="ARBA00023136"/>
    </source>
</evidence>
<dbReference type="InterPro" id="IPR050482">
    <property type="entry name" value="Sensor_HK_TwoCompSys"/>
</dbReference>
<keyword evidence="3" id="KW-0808">Transferase</keyword>
<dbReference type="Gene3D" id="3.30.565.10">
    <property type="entry name" value="Histidine kinase-like ATPase, C-terminal domain"/>
    <property type="match status" value="1"/>
</dbReference>
<keyword evidence="2" id="KW-1003">Cell membrane</keyword>
<dbReference type="Proteomes" id="UP001304300">
    <property type="component" value="Chromosome"/>
</dbReference>
<evidence type="ECO:0000256" key="3">
    <source>
        <dbReference type="ARBA" id="ARBA00022679"/>
    </source>
</evidence>
<evidence type="ECO:0000256" key="9">
    <source>
        <dbReference type="SAM" id="Phobius"/>
    </source>
</evidence>
<dbReference type="AlphaFoldDB" id="A0AAQ3QUN7"/>
<dbReference type="GO" id="GO:0005886">
    <property type="term" value="C:plasma membrane"/>
    <property type="evidence" value="ECO:0007669"/>
    <property type="project" value="UniProtKB-SubCell"/>
</dbReference>
<evidence type="ECO:0000313" key="12">
    <source>
        <dbReference type="Proteomes" id="UP001304300"/>
    </source>
</evidence>
<keyword evidence="4 9" id="KW-0812">Transmembrane</keyword>
<dbReference type="InterPro" id="IPR036890">
    <property type="entry name" value="HATPase_C_sf"/>
</dbReference>
<dbReference type="GO" id="GO:0000155">
    <property type="term" value="F:phosphorelay sensor kinase activity"/>
    <property type="evidence" value="ECO:0007669"/>
    <property type="project" value="InterPro"/>
</dbReference>
<protein>
    <submittedName>
        <fullName evidence="11">Histidine kinase</fullName>
    </submittedName>
</protein>
<keyword evidence="7" id="KW-0902">Two-component regulatory system</keyword>
<evidence type="ECO:0000313" key="11">
    <source>
        <dbReference type="EMBL" id="WOO40125.1"/>
    </source>
</evidence>
<keyword evidence="5 11" id="KW-0418">Kinase</keyword>
<keyword evidence="6 9" id="KW-1133">Transmembrane helix</keyword>
<evidence type="ECO:0000256" key="2">
    <source>
        <dbReference type="ARBA" id="ARBA00022475"/>
    </source>
</evidence>
<dbReference type="InterPro" id="IPR011712">
    <property type="entry name" value="Sig_transdc_His_kin_sub3_dim/P"/>
</dbReference>
<reference evidence="11 12" key="1">
    <citation type="submission" date="2023-10" db="EMBL/GenBank/DDBJ databases">
        <title>Rubellicoccus peritrichatus gen. nov., sp. nov., isolated from an algae of coral reef tank.</title>
        <authorList>
            <person name="Luo J."/>
        </authorList>
    </citation>
    <scope>NUCLEOTIDE SEQUENCE [LARGE SCALE GENOMIC DNA]</scope>
    <source>
        <strain evidence="11 12">CR14</strain>
    </source>
</reference>
<sequence>MALSIGLLILVLLSWYQFIEHQQCLDRIVSTYVDSYGHQIDSIIDLTEEELMGLVPEYSNAIQYRTGQGLQGQPAITFRGIHPIPAIDEARSIVTWHSSGLFAGLLLFCVLFIAIVLFIMIVPLKRLSRALDSGNDDELKAVKFPGHEWDNLAKLVAQSIRQRKELVNEIDQRREVEDALVESEMKLRASIAERERIARDLHDGVIQSVYATGLQLEAARIDLKQDPGKVAPMLNNARKSLNLVIEDIRGFIMGLAPRDLVETGFQGSVERMLNPLRASGIQVELQINEDALHSLSDEQRLNFFFVFQELLSNVVRHSGAKYVKVYLIRNGDTIELIVDDDGDWSDKAPALGEGNGLKNVRKRADSIAATFSIELDEPGWTRALFRMPQPG</sequence>
<evidence type="ECO:0000256" key="1">
    <source>
        <dbReference type="ARBA" id="ARBA00004651"/>
    </source>
</evidence>
<gene>
    <name evidence="11" type="ORF">RZN69_16005</name>
</gene>
<dbReference type="SUPFAM" id="SSF55874">
    <property type="entry name" value="ATPase domain of HSP90 chaperone/DNA topoisomerase II/histidine kinase"/>
    <property type="match status" value="1"/>
</dbReference>